<protein>
    <submittedName>
        <fullName evidence="4">RNA polymerase-associated protein LEO1 (inferred by orthology to a human protein)</fullName>
    </submittedName>
</protein>
<feature type="compositionally biased region" description="Basic and acidic residues" evidence="1">
    <location>
        <begin position="124"/>
        <end position="152"/>
    </location>
</feature>
<reference evidence="2 3" key="2">
    <citation type="submission" date="2018-11" db="EMBL/GenBank/DDBJ databases">
        <authorList>
            <consortium name="Pathogen Informatics"/>
        </authorList>
    </citation>
    <scope>NUCLEOTIDE SEQUENCE [LARGE SCALE GENOMIC DNA]</scope>
</reference>
<evidence type="ECO:0000313" key="3">
    <source>
        <dbReference type="Proteomes" id="UP000271162"/>
    </source>
</evidence>
<gene>
    <name evidence="2" type="ORF">NBR_LOCUS11140</name>
</gene>
<dbReference type="Proteomes" id="UP000271162">
    <property type="component" value="Unassembled WGS sequence"/>
</dbReference>
<dbReference type="PANTHER" id="PTHR23146:SF0">
    <property type="entry name" value="RNA POLYMERASE-ASSOCIATED PROTEIN LEO1"/>
    <property type="match status" value="1"/>
</dbReference>
<dbReference type="EMBL" id="UYSL01020464">
    <property type="protein sequence ID" value="VDL74729.1"/>
    <property type="molecule type" value="Genomic_DNA"/>
</dbReference>
<name>A0A0N4Y593_NIPBR</name>
<dbReference type="OMA" id="TNIYRWS"/>
<dbReference type="GO" id="GO:1990269">
    <property type="term" value="F:RNA polymerase II C-terminal domain phosphoserine binding"/>
    <property type="evidence" value="ECO:0007669"/>
    <property type="project" value="TreeGrafter"/>
</dbReference>
<feature type="compositionally biased region" description="Basic and acidic residues" evidence="1">
    <location>
        <begin position="62"/>
        <end position="71"/>
    </location>
</feature>
<proteinExistence type="predicted"/>
<sequence>MSDTDSGSDDNEKVNENATPARQSSSDDSDSTPSHRSGSHRGVERSGSERSSASPPKSRKKKDSDKSDSERSSASPPRDKKKKSLIASSDDEDDAADSDKPGPTTAAHIFGDDVSSSDSDDERGDAVRRKRVNSDSDGSKSDGGRKSDESVHGIRMYPEQEEEQEKELPPTIVEATISKVDCDFGDGIQFMKIPNFFSVALKPFDPETYEEDEDDDHIDDEGRNRLKLKAENTIRWRFVQDADGNLVKESNTRIVRWSDGTMSMVIGKEVFDVESVPILGNMQHLYVRQGNGLAAQKVFDRKLIFRPHSTDSETHRKVTMNMAERTRKSGQVRMVADVGSNPEQARREAVRREEEALRAALRKETQQRRTTKDRHRPQAHFLEGRPDYSALQLGFLYAAVCGDSDSLPQGQKGWCRSSQDSTVAFVAASSDACRS</sequence>
<evidence type="ECO:0000313" key="2">
    <source>
        <dbReference type="EMBL" id="VDL74729.1"/>
    </source>
</evidence>
<dbReference type="Pfam" id="PF04004">
    <property type="entry name" value="Leo1"/>
    <property type="match status" value="1"/>
</dbReference>
<dbReference type="AlphaFoldDB" id="A0A0N4Y593"/>
<dbReference type="GO" id="GO:0032968">
    <property type="term" value="P:positive regulation of transcription elongation by RNA polymerase II"/>
    <property type="evidence" value="ECO:0007669"/>
    <property type="project" value="TreeGrafter"/>
</dbReference>
<accession>A0A0N4Y593</accession>
<feature type="region of interest" description="Disordered" evidence="1">
    <location>
        <begin position="1"/>
        <end position="169"/>
    </location>
</feature>
<dbReference type="GO" id="GO:0016593">
    <property type="term" value="C:Cdc73/Paf1 complex"/>
    <property type="evidence" value="ECO:0007669"/>
    <property type="project" value="InterPro"/>
</dbReference>
<reference evidence="4" key="1">
    <citation type="submission" date="2017-02" db="UniProtKB">
        <authorList>
            <consortium name="WormBaseParasite"/>
        </authorList>
    </citation>
    <scope>IDENTIFICATION</scope>
</reference>
<dbReference type="InterPro" id="IPR007149">
    <property type="entry name" value="Leo1"/>
</dbReference>
<keyword evidence="3" id="KW-1185">Reference proteome</keyword>
<dbReference type="GO" id="GO:0006368">
    <property type="term" value="P:transcription elongation by RNA polymerase II"/>
    <property type="evidence" value="ECO:0007669"/>
    <property type="project" value="InterPro"/>
</dbReference>
<organism evidence="4">
    <name type="scientific">Nippostrongylus brasiliensis</name>
    <name type="common">Rat hookworm</name>
    <dbReference type="NCBI Taxonomy" id="27835"/>
    <lineage>
        <taxon>Eukaryota</taxon>
        <taxon>Metazoa</taxon>
        <taxon>Ecdysozoa</taxon>
        <taxon>Nematoda</taxon>
        <taxon>Chromadorea</taxon>
        <taxon>Rhabditida</taxon>
        <taxon>Rhabditina</taxon>
        <taxon>Rhabditomorpha</taxon>
        <taxon>Strongyloidea</taxon>
        <taxon>Heligmosomidae</taxon>
        <taxon>Nippostrongylus</taxon>
    </lineage>
</organism>
<evidence type="ECO:0000256" key="1">
    <source>
        <dbReference type="SAM" id="MobiDB-lite"/>
    </source>
</evidence>
<dbReference type="STRING" id="27835.A0A0N4Y593"/>
<dbReference type="PANTHER" id="PTHR23146">
    <property type="entry name" value="LEO1 PROTEIN"/>
    <property type="match status" value="1"/>
</dbReference>
<evidence type="ECO:0000313" key="4">
    <source>
        <dbReference type="WBParaSite" id="NBR_0001113901-mRNA-1"/>
    </source>
</evidence>
<dbReference type="WBParaSite" id="NBR_0001113901-mRNA-1">
    <property type="protein sequence ID" value="NBR_0001113901-mRNA-1"/>
    <property type="gene ID" value="NBR_0001113901"/>
</dbReference>